<evidence type="ECO:0000256" key="3">
    <source>
        <dbReference type="ARBA" id="ARBA00034301"/>
    </source>
</evidence>
<dbReference type="SUPFAM" id="SSF56281">
    <property type="entry name" value="Metallo-hydrolase/oxidoreductase"/>
    <property type="match status" value="1"/>
</dbReference>
<proteinExistence type="predicted"/>
<dbReference type="PANTHER" id="PTHR43546">
    <property type="entry name" value="UPF0173 METAL-DEPENDENT HYDROLASE MJ1163-RELATED"/>
    <property type="match status" value="1"/>
</dbReference>
<dbReference type="EMBL" id="JBHLWN010000077">
    <property type="protein sequence ID" value="MFC0214928.1"/>
    <property type="molecule type" value="Genomic_DNA"/>
</dbReference>
<evidence type="ECO:0000313" key="7">
    <source>
        <dbReference type="Proteomes" id="UP001589776"/>
    </source>
</evidence>
<comment type="function">
    <text evidence="3">Counteracts the endogenous Pycsar antiviral defense system. Phosphodiesterase that enables metal-dependent hydrolysis of host cyclic nucleotide Pycsar defense signals such as cCMP and cUMP.</text>
</comment>
<keyword evidence="1" id="KW-0378">Hydrolase</keyword>
<feature type="domain" description="Metallo-beta-lactamase" evidence="5">
    <location>
        <begin position="46"/>
        <end position="244"/>
    </location>
</feature>
<gene>
    <name evidence="6" type="ORF">ACFFK0_21190</name>
</gene>
<dbReference type="Proteomes" id="UP001589776">
    <property type="component" value="Unassembled WGS sequence"/>
</dbReference>
<organism evidence="6 7">
    <name type="scientific">Paenibacillus chartarius</name>
    <dbReference type="NCBI Taxonomy" id="747481"/>
    <lineage>
        <taxon>Bacteria</taxon>
        <taxon>Bacillati</taxon>
        <taxon>Bacillota</taxon>
        <taxon>Bacilli</taxon>
        <taxon>Bacillales</taxon>
        <taxon>Paenibacillaceae</taxon>
        <taxon>Paenibacillus</taxon>
    </lineage>
</organism>
<evidence type="ECO:0000256" key="1">
    <source>
        <dbReference type="ARBA" id="ARBA00022801"/>
    </source>
</evidence>
<reference evidence="6 7" key="1">
    <citation type="submission" date="2024-09" db="EMBL/GenBank/DDBJ databases">
        <authorList>
            <person name="Sun Q."/>
            <person name="Mori K."/>
        </authorList>
    </citation>
    <scope>NUCLEOTIDE SEQUENCE [LARGE SCALE GENOMIC DNA]</scope>
    <source>
        <strain evidence="6 7">CCM 7759</strain>
    </source>
</reference>
<dbReference type="InterPro" id="IPR050114">
    <property type="entry name" value="UPF0173_UPF0282_UlaG_hydrolase"/>
</dbReference>
<evidence type="ECO:0000256" key="2">
    <source>
        <dbReference type="ARBA" id="ARBA00034221"/>
    </source>
</evidence>
<sequence length="287" mass="31774">MASIPAYRSGASLLNQMAATAVPVGAVAVWHLGQESVVLKGGGMTIYIDPYLSDSVNEVTNGQSPRKFASPLQPHEVTNADAVFITHDHLDHLDPWTLKDLAAASPQAAFVCPVHCIPMLTDIGIARERIHGVNAGQTHRVGALQFTPVAAKHEEFTVDADGNHAFLGYVFRLNGVTVYHAGDTIGFRELAEELEKQDIDIAMLPINGRDFARFAKGLVGNMDFREAVELGRHIGADLLVPLHYDLFEKNTENPAYFVDYIQRYYPQQKFKMLVPGERMLYLSERDE</sequence>
<evidence type="ECO:0000313" key="6">
    <source>
        <dbReference type="EMBL" id="MFC0214928.1"/>
    </source>
</evidence>
<dbReference type="RefSeq" id="WP_377472354.1">
    <property type="nucleotide sequence ID" value="NZ_JBHLWN010000077.1"/>
</dbReference>
<dbReference type="Gene3D" id="3.60.15.10">
    <property type="entry name" value="Ribonuclease Z/Hydroxyacylglutathione hydrolase-like"/>
    <property type="match status" value="1"/>
</dbReference>
<comment type="caution">
    <text evidence="6">The sequence shown here is derived from an EMBL/GenBank/DDBJ whole genome shotgun (WGS) entry which is preliminary data.</text>
</comment>
<comment type="catalytic activity">
    <reaction evidence="2">
        <text>3',5'-cyclic CMP + H2O = CMP + H(+)</text>
        <dbReference type="Rhea" id="RHEA:72675"/>
        <dbReference type="ChEBI" id="CHEBI:15377"/>
        <dbReference type="ChEBI" id="CHEBI:15378"/>
        <dbReference type="ChEBI" id="CHEBI:58003"/>
        <dbReference type="ChEBI" id="CHEBI:60377"/>
    </reaction>
    <physiologicalReaction direction="left-to-right" evidence="2">
        <dbReference type="Rhea" id="RHEA:72676"/>
    </physiologicalReaction>
</comment>
<comment type="catalytic activity">
    <reaction evidence="4">
        <text>3',5'-cyclic UMP + H2O = UMP + H(+)</text>
        <dbReference type="Rhea" id="RHEA:70575"/>
        <dbReference type="ChEBI" id="CHEBI:15377"/>
        <dbReference type="ChEBI" id="CHEBI:15378"/>
        <dbReference type="ChEBI" id="CHEBI:57865"/>
        <dbReference type="ChEBI" id="CHEBI:184387"/>
    </reaction>
    <physiologicalReaction direction="left-to-right" evidence="4">
        <dbReference type="Rhea" id="RHEA:70576"/>
    </physiologicalReaction>
</comment>
<accession>A0ABV6DQJ8</accession>
<keyword evidence="7" id="KW-1185">Reference proteome</keyword>
<protein>
    <submittedName>
        <fullName evidence="6">MBL fold metallo-hydrolase</fullName>
    </submittedName>
</protein>
<dbReference type="InterPro" id="IPR001279">
    <property type="entry name" value="Metallo-B-lactamas"/>
</dbReference>
<evidence type="ECO:0000256" key="4">
    <source>
        <dbReference type="ARBA" id="ARBA00048505"/>
    </source>
</evidence>
<evidence type="ECO:0000259" key="5">
    <source>
        <dbReference type="Pfam" id="PF12706"/>
    </source>
</evidence>
<dbReference type="InterPro" id="IPR036866">
    <property type="entry name" value="RibonucZ/Hydroxyglut_hydro"/>
</dbReference>
<dbReference type="PANTHER" id="PTHR43546:SF9">
    <property type="entry name" value="L-ASCORBATE-6-PHOSPHATE LACTONASE ULAG-RELATED"/>
    <property type="match status" value="1"/>
</dbReference>
<name>A0ABV6DQJ8_9BACL</name>
<dbReference type="Pfam" id="PF12706">
    <property type="entry name" value="Lactamase_B_2"/>
    <property type="match status" value="1"/>
</dbReference>